<dbReference type="Pfam" id="PF00503">
    <property type="entry name" value="G-alpha"/>
    <property type="match status" value="1"/>
</dbReference>
<evidence type="ECO:0000313" key="10">
    <source>
        <dbReference type="Proteomes" id="UP001146793"/>
    </source>
</evidence>
<keyword evidence="2 5" id="KW-0547">Nucleotide-binding</keyword>
<evidence type="ECO:0000313" key="9">
    <source>
        <dbReference type="EMBL" id="KAJ6228053.1"/>
    </source>
</evidence>
<evidence type="ECO:0000256" key="7">
    <source>
        <dbReference type="SAM" id="MobiDB-lite"/>
    </source>
</evidence>
<dbReference type="EMBL" id="JAOAOG010000330">
    <property type="protein sequence ID" value="KAJ6228053.1"/>
    <property type="molecule type" value="Genomic_DNA"/>
</dbReference>
<keyword evidence="1 6" id="KW-0479">Metal-binding</keyword>
<evidence type="ECO:0000256" key="4">
    <source>
        <dbReference type="ARBA" id="ARBA00023224"/>
    </source>
</evidence>
<sequence>MGNKQTRKRKKTLKAQSKKNKQINKTIKGDRKNEANTISILILGTGDSGKSTLIKQIQILYKDGFSEFEQEKYQKAICVNLKNNTKKLLQFCNMNGIDLLKKNRRIAEEYLSNVDVLNDSLTTEIVQSIQSLWKDPALKSAYSRRNEFTLPDSANYFFDRAGEIGKPDYEPSNMDILNCRIPTVGVRELNFSVRNEKWRIVDVGGQRSERRKWIHHFQDVDLLFFVVAMSEYNQKLFEDERINRLQESLTVFTKTLNDEYLQKKDCVLLLNKVDLFKEKLENFPLSNYFNEFKGENNFEESSEFLKNLFINSAPKNINSIVSHFTCGTDTNNIKEILSFIQNKTNEKYVSEVF</sequence>
<dbReference type="GO" id="GO:0005525">
    <property type="term" value="F:GTP binding"/>
    <property type="evidence" value="ECO:0007669"/>
    <property type="project" value="UniProtKB-KW"/>
</dbReference>
<dbReference type="PRINTS" id="PR00318">
    <property type="entry name" value="GPROTEINA"/>
</dbReference>
<evidence type="ECO:0000256" key="2">
    <source>
        <dbReference type="ARBA" id="ARBA00022741"/>
    </source>
</evidence>
<dbReference type="GO" id="GO:0003924">
    <property type="term" value="F:GTPase activity"/>
    <property type="evidence" value="ECO:0007669"/>
    <property type="project" value="InterPro"/>
</dbReference>
<dbReference type="Proteomes" id="UP001150062">
    <property type="component" value="Unassembled WGS sequence"/>
</dbReference>
<feature type="binding site" evidence="6">
    <location>
        <position position="51"/>
    </location>
    <ligand>
        <name>Mg(2+)</name>
        <dbReference type="ChEBI" id="CHEBI:18420"/>
    </ligand>
</feature>
<reference evidence="8" key="2">
    <citation type="submission" date="2022-08" db="EMBL/GenBank/DDBJ databases">
        <title>Novel sulphate-reducing endosymbionts in the free-living metamonad Anaeramoeba.</title>
        <authorList>
            <person name="Jerlstrom-Hultqvist J."/>
            <person name="Cepicka I."/>
            <person name="Gallot-Lavallee L."/>
            <person name="Salas-Leiva D."/>
            <person name="Curtis B.A."/>
            <person name="Zahonova K."/>
            <person name="Pipaliya S."/>
            <person name="Dacks J."/>
            <person name="Roger A.J."/>
        </authorList>
    </citation>
    <scope>NUCLEOTIDE SEQUENCE</scope>
    <source>
        <strain evidence="8">Busselton2</strain>
    </source>
</reference>
<dbReference type="GO" id="GO:0005834">
    <property type="term" value="C:heterotrimeric G-protein complex"/>
    <property type="evidence" value="ECO:0007669"/>
    <property type="project" value="TreeGrafter"/>
</dbReference>
<evidence type="ECO:0000313" key="11">
    <source>
        <dbReference type="Proteomes" id="UP001150062"/>
    </source>
</evidence>
<dbReference type="InterPro" id="IPR011025">
    <property type="entry name" value="GproteinA_insert"/>
</dbReference>
<evidence type="ECO:0000256" key="6">
    <source>
        <dbReference type="PIRSR" id="PIRSR601019-2"/>
    </source>
</evidence>
<dbReference type="PROSITE" id="PS51882">
    <property type="entry name" value="G_ALPHA"/>
    <property type="match status" value="1"/>
</dbReference>
<dbReference type="PANTHER" id="PTHR10218:SF302">
    <property type="entry name" value="GUANINE NUCLEOTIDE-BINDING PROTEIN ALPHA-5 SUBUNIT"/>
    <property type="match status" value="1"/>
</dbReference>
<dbReference type="SUPFAM" id="SSF47895">
    <property type="entry name" value="Transducin (alpha subunit), insertion domain"/>
    <property type="match status" value="1"/>
</dbReference>
<protein>
    <submittedName>
        <fullName evidence="8">Guanine nucleotide-binding protein g(O) subunit alpha</fullName>
    </submittedName>
</protein>
<dbReference type="EMBL" id="JANTQA010000010">
    <property type="protein sequence ID" value="KAJ3451186.1"/>
    <property type="molecule type" value="Genomic_DNA"/>
</dbReference>
<dbReference type="AlphaFoldDB" id="A0AAV8AA63"/>
<comment type="caution">
    <text evidence="8">The sequence shown here is derived from an EMBL/GenBank/DDBJ whole genome shotgun (WGS) entry which is preliminary data.</text>
</comment>
<reference evidence="9" key="1">
    <citation type="submission" date="2022-08" db="EMBL/GenBank/DDBJ databases">
        <title>Novel sulfate-reducing endosymbionts in the free-living metamonad Anaeramoeba.</title>
        <authorList>
            <person name="Jerlstrom-Hultqvist J."/>
            <person name="Cepicka I."/>
            <person name="Gallot-Lavallee L."/>
            <person name="Salas-Leiva D."/>
            <person name="Curtis B.A."/>
            <person name="Zahonova K."/>
            <person name="Pipaliya S."/>
            <person name="Dacks J."/>
            <person name="Roger A.J."/>
        </authorList>
    </citation>
    <scope>NUCLEOTIDE SEQUENCE</scope>
    <source>
        <strain evidence="9">Schooner1</strain>
    </source>
</reference>
<feature type="compositionally biased region" description="Basic residues" evidence="7">
    <location>
        <begin position="1"/>
        <end position="22"/>
    </location>
</feature>
<proteinExistence type="predicted"/>
<keyword evidence="11" id="KW-1185">Reference proteome</keyword>
<dbReference type="GO" id="GO:0005737">
    <property type="term" value="C:cytoplasm"/>
    <property type="evidence" value="ECO:0007669"/>
    <property type="project" value="TreeGrafter"/>
</dbReference>
<dbReference type="Gene3D" id="3.40.50.300">
    <property type="entry name" value="P-loop containing nucleotide triphosphate hydrolases"/>
    <property type="match status" value="1"/>
</dbReference>
<feature type="binding site" evidence="6">
    <location>
        <position position="183"/>
    </location>
    <ligand>
        <name>Mg(2+)</name>
        <dbReference type="ChEBI" id="CHEBI:18420"/>
    </ligand>
</feature>
<feature type="binding site" evidence="5">
    <location>
        <begin position="271"/>
        <end position="274"/>
    </location>
    <ligand>
        <name>GTP</name>
        <dbReference type="ChEBI" id="CHEBI:37565"/>
    </ligand>
</feature>
<dbReference type="CDD" id="cd00066">
    <property type="entry name" value="G-alpha"/>
    <property type="match status" value="1"/>
</dbReference>
<dbReference type="GO" id="GO:0001664">
    <property type="term" value="F:G protein-coupled receptor binding"/>
    <property type="evidence" value="ECO:0007669"/>
    <property type="project" value="TreeGrafter"/>
</dbReference>
<evidence type="ECO:0000256" key="1">
    <source>
        <dbReference type="ARBA" id="ARBA00022723"/>
    </source>
</evidence>
<dbReference type="FunFam" id="3.40.50.300:FF:000720">
    <property type="entry name" value="Guanine nucleotide-binding protein G(k) subunit alpha"/>
    <property type="match status" value="1"/>
</dbReference>
<dbReference type="GO" id="GO:0046872">
    <property type="term" value="F:metal ion binding"/>
    <property type="evidence" value="ECO:0007669"/>
    <property type="project" value="UniProtKB-KW"/>
</dbReference>
<feature type="binding site" evidence="5">
    <location>
        <begin position="202"/>
        <end position="206"/>
    </location>
    <ligand>
        <name>GTP</name>
        <dbReference type="ChEBI" id="CHEBI:37565"/>
    </ligand>
</feature>
<evidence type="ECO:0000256" key="3">
    <source>
        <dbReference type="ARBA" id="ARBA00023134"/>
    </source>
</evidence>
<feature type="region of interest" description="Disordered" evidence="7">
    <location>
        <begin position="1"/>
        <end position="28"/>
    </location>
</feature>
<dbReference type="GO" id="GO:0031683">
    <property type="term" value="F:G-protein beta/gamma-subunit complex binding"/>
    <property type="evidence" value="ECO:0007669"/>
    <property type="project" value="InterPro"/>
</dbReference>
<dbReference type="SMART" id="SM00275">
    <property type="entry name" value="G_alpha"/>
    <property type="match status" value="1"/>
</dbReference>
<keyword evidence="3 5" id="KW-0342">GTP-binding</keyword>
<dbReference type="GO" id="GO:0007188">
    <property type="term" value="P:adenylate cyclase-modulating G protein-coupled receptor signaling pathway"/>
    <property type="evidence" value="ECO:0007669"/>
    <property type="project" value="TreeGrafter"/>
</dbReference>
<dbReference type="Gene3D" id="1.10.400.10">
    <property type="entry name" value="GI Alpha 1, domain 2-like"/>
    <property type="match status" value="1"/>
</dbReference>
<dbReference type="InterPro" id="IPR001019">
    <property type="entry name" value="Gprotein_alpha_su"/>
</dbReference>
<evidence type="ECO:0000313" key="8">
    <source>
        <dbReference type="EMBL" id="KAJ3451186.1"/>
    </source>
</evidence>
<keyword evidence="6" id="KW-0460">Magnesium</keyword>
<feature type="binding site" evidence="5">
    <location>
        <begin position="152"/>
        <end position="153"/>
    </location>
    <ligand>
        <name>GTP</name>
        <dbReference type="ChEBI" id="CHEBI:37565"/>
    </ligand>
</feature>
<accession>A0AAV8AA63</accession>
<organism evidence="8 10">
    <name type="scientific">Anaeramoeba flamelloides</name>
    <dbReference type="NCBI Taxonomy" id="1746091"/>
    <lineage>
        <taxon>Eukaryota</taxon>
        <taxon>Metamonada</taxon>
        <taxon>Anaeramoebidae</taxon>
        <taxon>Anaeramoeba</taxon>
    </lineage>
</organism>
<dbReference type="Proteomes" id="UP001146793">
    <property type="component" value="Unassembled WGS sequence"/>
</dbReference>
<dbReference type="InterPro" id="IPR027417">
    <property type="entry name" value="P-loop_NTPase"/>
</dbReference>
<dbReference type="PANTHER" id="PTHR10218">
    <property type="entry name" value="GTP-BINDING PROTEIN ALPHA SUBUNIT"/>
    <property type="match status" value="1"/>
</dbReference>
<dbReference type="SUPFAM" id="SSF52540">
    <property type="entry name" value="P-loop containing nucleoside triphosphate hydrolases"/>
    <property type="match status" value="1"/>
</dbReference>
<name>A0AAV8AA63_9EUKA</name>
<feature type="binding site" evidence="5">
    <location>
        <begin position="177"/>
        <end position="183"/>
    </location>
    <ligand>
        <name>GTP</name>
        <dbReference type="ChEBI" id="CHEBI:37565"/>
    </ligand>
</feature>
<gene>
    <name evidence="8" type="ORF">M0812_04856</name>
    <name evidence="9" type="ORF">M0813_09191</name>
</gene>
<evidence type="ECO:0000256" key="5">
    <source>
        <dbReference type="PIRSR" id="PIRSR601019-1"/>
    </source>
</evidence>
<keyword evidence="4" id="KW-0807">Transducer</keyword>